<protein>
    <submittedName>
        <fullName evidence="2">Uncharacterized protein</fullName>
    </submittedName>
</protein>
<evidence type="ECO:0000313" key="3">
    <source>
        <dbReference type="Proteomes" id="UP000298416"/>
    </source>
</evidence>
<comment type="caution">
    <text evidence="2">The sequence shown here is derived from an EMBL/GenBank/DDBJ whole genome shotgun (WGS) entry which is preliminary data.</text>
</comment>
<gene>
    <name evidence="2" type="ORF">SASPL_146897</name>
</gene>
<evidence type="ECO:0000313" key="2">
    <source>
        <dbReference type="EMBL" id="KAG6392673.1"/>
    </source>
</evidence>
<keyword evidence="3" id="KW-1185">Reference proteome</keyword>
<feature type="compositionally biased region" description="Polar residues" evidence="1">
    <location>
        <begin position="36"/>
        <end position="58"/>
    </location>
</feature>
<sequence>MDAVNNICLQENLGGFGVDNNYNVGFGDFFMPNEVPDQQSPNGDSDGSARETTTQNTSAKKRKAAAAGGMDDGLVDMLGKMHDATNDRLQCLASRIGYEFDLTKARKEVFDLVEVVPGQSIRQQFAVCGFILHKVECLDFFMGLHETVKEEYVLMVLEQLSPK</sequence>
<organism evidence="2">
    <name type="scientific">Salvia splendens</name>
    <name type="common">Scarlet sage</name>
    <dbReference type="NCBI Taxonomy" id="180675"/>
    <lineage>
        <taxon>Eukaryota</taxon>
        <taxon>Viridiplantae</taxon>
        <taxon>Streptophyta</taxon>
        <taxon>Embryophyta</taxon>
        <taxon>Tracheophyta</taxon>
        <taxon>Spermatophyta</taxon>
        <taxon>Magnoliopsida</taxon>
        <taxon>eudicotyledons</taxon>
        <taxon>Gunneridae</taxon>
        <taxon>Pentapetalae</taxon>
        <taxon>asterids</taxon>
        <taxon>lamiids</taxon>
        <taxon>Lamiales</taxon>
        <taxon>Lamiaceae</taxon>
        <taxon>Nepetoideae</taxon>
        <taxon>Mentheae</taxon>
        <taxon>Salviinae</taxon>
        <taxon>Salvia</taxon>
        <taxon>Salvia subgen. Calosphace</taxon>
        <taxon>core Calosphace</taxon>
    </lineage>
</organism>
<feature type="region of interest" description="Disordered" evidence="1">
    <location>
        <begin position="30"/>
        <end position="68"/>
    </location>
</feature>
<dbReference type="Proteomes" id="UP000298416">
    <property type="component" value="Unassembled WGS sequence"/>
</dbReference>
<reference evidence="2" key="1">
    <citation type="submission" date="2018-01" db="EMBL/GenBank/DDBJ databases">
        <authorList>
            <person name="Mao J.F."/>
        </authorList>
    </citation>
    <scope>NUCLEOTIDE SEQUENCE</scope>
    <source>
        <strain evidence="2">Huo1</strain>
        <tissue evidence="2">Leaf</tissue>
    </source>
</reference>
<dbReference type="EMBL" id="PNBA02000018">
    <property type="protein sequence ID" value="KAG6392673.1"/>
    <property type="molecule type" value="Genomic_DNA"/>
</dbReference>
<proteinExistence type="predicted"/>
<evidence type="ECO:0000256" key="1">
    <source>
        <dbReference type="SAM" id="MobiDB-lite"/>
    </source>
</evidence>
<accession>A0A8X8WE63</accession>
<name>A0A8X8WE63_SALSN</name>
<reference evidence="2" key="2">
    <citation type="submission" date="2020-08" db="EMBL/GenBank/DDBJ databases">
        <title>Plant Genome Project.</title>
        <authorList>
            <person name="Zhang R.-G."/>
        </authorList>
    </citation>
    <scope>NUCLEOTIDE SEQUENCE</scope>
    <source>
        <strain evidence="2">Huo1</strain>
        <tissue evidence="2">Leaf</tissue>
    </source>
</reference>
<dbReference type="AlphaFoldDB" id="A0A8X8WE63"/>